<dbReference type="GO" id="GO:0003677">
    <property type="term" value="F:DNA binding"/>
    <property type="evidence" value="ECO:0007669"/>
    <property type="project" value="UniProtKB-KW"/>
</dbReference>
<dbReference type="SUPFAM" id="SSF46785">
    <property type="entry name" value="Winged helix' DNA-binding domain"/>
    <property type="match status" value="1"/>
</dbReference>
<dbReference type="Pfam" id="PF00126">
    <property type="entry name" value="HTH_1"/>
    <property type="match status" value="1"/>
</dbReference>
<gene>
    <name evidence="6" type="primary">hcaR</name>
    <name evidence="6" type="ORF">GCM10011374_25840</name>
</gene>
<keyword evidence="4" id="KW-0804">Transcription</keyword>
<dbReference type="InterPro" id="IPR036390">
    <property type="entry name" value="WH_DNA-bd_sf"/>
</dbReference>
<dbReference type="PANTHER" id="PTHR30346">
    <property type="entry name" value="TRANSCRIPTIONAL DUAL REGULATOR HCAR-RELATED"/>
    <property type="match status" value="1"/>
</dbReference>
<evidence type="ECO:0000256" key="4">
    <source>
        <dbReference type="ARBA" id="ARBA00023163"/>
    </source>
</evidence>
<protein>
    <submittedName>
        <fullName evidence="6">LysR family transcriptional regulator</fullName>
    </submittedName>
</protein>
<dbReference type="Pfam" id="PF03466">
    <property type="entry name" value="LysR_substrate"/>
    <property type="match status" value="1"/>
</dbReference>
<comment type="caution">
    <text evidence="6">The sequence shown here is derived from an EMBL/GenBank/DDBJ whole genome shotgun (WGS) entry which is preliminary data.</text>
</comment>
<dbReference type="PROSITE" id="PS50931">
    <property type="entry name" value="HTH_LYSR"/>
    <property type="match status" value="1"/>
</dbReference>
<comment type="similarity">
    <text evidence="1">Belongs to the LysR transcriptional regulatory family.</text>
</comment>
<dbReference type="GO" id="GO:0003700">
    <property type="term" value="F:DNA-binding transcription factor activity"/>
    <property type="evidence" value="ECO:0007669"/>
    <property type="project" value="InterPro"/>
</dbReference>
<dbReference type="InterPro" id="IPR036388">
    <property type="entry name" value="WH-like_DNA-bd_sf"/>
</dbReference>
<dbReference type="PRINTS" id="PR00039">
    <property type="entry name" value="HTHLYSR"/>
</dbReference>
<accession>A0A917GZE3</accession>
<proteinExistence type="inferred from homology"/>
<keyword evidence="2" id="KW-0805">Transcription regulation</keyword>
<keyword evidence="3" id="KW-0238">DNA-binding</keyword>
<dbReference type="SUPFAM" id="SSF53850">
    <property type="entry name" value="Periplasmic binding protein-like II"/>
    <property type="match status" value="1"/>
</dbReference>
<dbReference type="PANTHER" id="PTHR30346:SF0">
    <property type="entry name" value="HCA OPERON TRANSCRIPTIONAL ACTIVATOR HCAR"/>
    <property type="match status" value="1"/>
</dbReference>
<reference evidence="6" key="1">
    <citation type="journal article" date="2014" name="Int. J. Syst. Evol. Microbiol.">
        <title>Complete genome sequence of Corynebacterium casei LMG S-19264T (=DSM 44701T), isolated from a smear-ripened cheese.</title>
        <authorList>
            <consortium name="US DOE Joint Genome Institute (JGI-PGF)"/>
            <person name="Walter F."/>
            <person name="Albersmeier A."/>
            <person name="Kalinowski J."/>
            <person name="Ruckert C."/>
        </authorList>
    </citation>
    <scope>NUCLEOTIDE SEQUENCE</scope>
    <source>
        <strain evidence="6">CGMCC 1.12187</strain>
    </source>
</reference>
<dbReference type="AlphaFoldDB" id="A0A917GZE3"/>
<dbReference type="Gene3D" id="1.10.10.10">
    <property type="entry name" value="Winged helix-like DNA-binding domain superfamily/Winged helix DNA-binding domain"/>
    <property type="match status" value="1"/>
</dbReference>
<dbReference type="GO" id="GO:0032993">
    <property type="term" value="C:protein-DNA complex"/>
    <property type="evidence" value="ECO:0007669"/>
    <property type="project" value="TreeGrafter"/>
</dbReference>
<evidence type="ECO:0000256" key="1">
    <source>
        <dbReference type="ARBA" id="ARBA00009437"/>
    </source>
</evidence>
<evidence type="ECO:0000313" key="6">
    <source>
        <dbReference type="EMBL" id="GGG61602.1"/>
    </source>
</evidence>
<name>A0A917GZE3_9MICC</name>
<dbReference type="RefSeq" id="WP_188537842.1">
    <property type="nucleotide sequence ID" value="NZ_BMEQ01000014.1"/>
</dbReference>
<organism evidence="6 7">
    <name type="scientific">Kocuria dechangensis</name>
    <dbReference type="NCBI Taxonomy" id="1176249"/>
    <lineage>
        <taxon>Bacteria</taxon>
        <taxon>Bacillati</taxon>
        <taxon>Actinomycetota</taxon>
        <taxon>Actinomycetes</taxon>
        <taxon>Micrococcales</taxon>
        <taxon>Micrococcaceae</taxon>
        <taxon>Kocuria</taxon>
    </lineage>
</organism>
<sequence length="315" mass="34427">MDIRQLQYMMVLAETLHFGRAAQRMHISQPSFSQQIARLEKQVGAQLFDRSANRVALTPAGEAFLPRAQEILSQMADASAEARMLQAAGQQQLRIGLFFDGAGELTPLIVSAFRKAMPDVQLSFQELSMVDQVEALVSEQVDVAFIRSPAEDPRVKLQELYAQPRVVGLSSQHRLASLDRISPSDLVDEAFVVAAPEAPPQWRSYWSCDDVRGEPSRVAASMRNVAECVQAIAYQGAVDTVPSSATRFLQFPGVVYRPLVDATYSPVAVALRAGERRAHVGAFRRIAQQLATTSLSVVPDAVPLDEAPEGTPKVA</sequence>
<dbReference type="FunFam" id="1.10.10.10:FF:000001">
    <property type="entry name" value="LysR family transcriptional regulator"/>
    <property type="match status" value="1"/>
</dbReference>
<dbReference type="Proteomes" id="UP000638848">
    <property type="component" value="Unassembled WGS sequence"/>
</dbReference>
<dbReference type="EMBL" id="BMEQ01000014">
    <property type="protein sequence ID" value="GGG61602.1"/>
    <property type="molecule type" value="Genomic_DNA"/>
</dbReference>
<dbReference type="Gene3D" id="3.40.190.10">
    <property type="entry name" value="Periplasmic binding protein-like II"/>
    <property type="match status" value="2"/>
</dbReference>
<keyword evidence="7" id="KW-1185">Reference proteome</keyword>
<evidence type="ECO:0000256" key="2">
    <source>
        <dbReference type="ARBA" id="ARBA00023015"/>
    </source>
</evidence>
<reference evidence="6" key="2">
    <citation type="submission" date="2020-09" db="EMBL/GenBank/DDBJ databases">
        <authorList>
            <person name="Sun Q."/>
            <person name="Zhou Y."/>
        </authorList>
    </citation>
    <scope>NUCLEOTIDE SEQUENCE</scope>
    <source>
        <strain evidence="6">CGMCC 1.12187</strain>
    </source>
</reference>
<feature type="domain" description="HTH lysR-type" evidence="5">
    <location>
        <begin position="1"/>
        <end position="58"/>
    </location>
</feature>
<dbReference type="CDD" id="cd08414">
    <property type="entry name" value="PBP2_LTTR_aromatics_like"/>
    <property type="match status" value="1"/>
</dbReference>
<evidence type="ECO:0000259" key="5">
    <source>
        <dbReference type="PROSITE" id="PS50931"/>
    </source>
</evidence>
<dbReference type="InterPro" id="IPR005119">
    <property type="entry name" value="LysR_subst-bd"/>
</dbReference>
<evidence type="ECO:0000313" key="7">
    <source>
        <dbReference type="Proteomes" id="UP000638848"/>
    </source>
</evidence>
<evidence type="ECO:0000256" key="3">
    <source>
        <dbReference type="ARBA" id="ARBA00023125"/>
    </source>
</evidence>
<dbReference type="InterPro" id="IPR000847">
    <property type="entry name" value="LysR_HTH_N"/>
</dbReference>